<dbReference type="EMBL" id="WSRS01000039">
    <property type="protein sequence ID" value="MVX59054.1"/>
    <property type="molecule type" value="Genomic_DNA"/>
</dbReference>
<gene>
    <name evidence="4" type="ORF">E5983_05260</name>
</gene>
<dbReference type="Gene3D" id="1.10.10.10">
    <property type="entry name" value="Winged helix-like DNA-binding domain superfamily/Winged helix DNA-binding domain"/>
    <property type="match status" value="1"/>
</dbReference>
<dbReference type="RefSeq" id="WP_160332859.1">
    <property type="nucleotide sequence ID" value="NZ_WSRS01000039.1"/>
</dbReference>
<organism evidence="4 5">
    <name type="scientific">Streptococcus danieliae</name>
    <dbReference type="NCBI Taxonomy" id="747656"/>
    <lineage>
        <taxon>Bacteria</taxon>
        <taxon>Bacillati</taxon>
        <taxon>Bacillota</taxon>
        <taxon>Bacilli</taxon>
        <taxon>Lactobacillales</taxon>
        <taxon>Streptococcaceae</taxon>
        <taxon>Streptococcus</taxon>
    </lineage>
</organism>
<dbReference type="PANTHER" id="PTHR30185:SF18">
    <property type="entry name" value="TRANSCRIPTIONAL REGULATOR MTLR"/>
    <property type="match status" value="1"/>
</dbReference>
<accession>A0A7X3G8G3</accession>
<evidence type="ECO:0000256" key="2">
    <source>
        <dbReference type="ARBA" id="ARBA00023163"/>
    </source>
</evidence>
<sequence>MDSAQLMDRVDAASFRMITLLLQEGGPLPLGEIQARTGLSRKTFLKYLDEFNELLDQEGLGAQLSLEGEVLRLQAGRSFQLVALLGILLRRSLRFRILEAIWSQQVFSIQSLATRFQISEATLNRQLLGLNQLLEEFGLVIQNGRLRGSELQIRYLAFRLLQEISLPADVLNLQQQAAFVEFQTALQGLTQKDLGLDLALWWSLAQMRQRFQYGESEFLGLYQEHPTFQQLKQCLLPLDMEERELKLLFAFLVGQGLLSSREMERVLAFGGPIQDKVTELLQALKELGVSPHGPGPILDELGRLASQVYFFKGGVATGDGERKLQSYIQLQPQSWLMVDVAGSLALRLVAGEDSRFLAFEWDFIQILNYLGDLKQVSQRVAVDSYRSALVLARMVRTLKQYLQHNRLIEVEAYQEGMDYSLVVTDAAWRTYSYQTTYLLQNDLLGYDLEMIRELLQTDRIL</sequence>
<feature type="domain" description="Mga helix-turn-helix" evidence="3">
    <location>
        <begin position="79"/>
        <end position="160"/>
    </location>
</feature>
<dbReference type="InterPro" id="IPR036388">
    <property type="entry name" value="WH-like_DNA-bd_sf"/>
</dbReference>
<dbReference type="Pfam" id="PF05043">
    <property type="entry name" value="Mga"/>
    <property type="match status" value="1"/>
</dbReference>
<dbReference type="PANTHER" id="PTHR30185">
    <property type="entry name" value="CRYPTIC BETA-GLUCOSIDE BGL OPERON ANTITERMINATOR"/>
    <property type="match status" value="1"/>
</dbReference>
<evidence type="ECO:0000256" key="1">
    <source>
        <dbReference type="ARBA" id="ARBA00023015"/>
    </source>
</evidence>
<evidence type="ECO:0000259" key="3">
    <source>
        <dbReference type="Pfam" id="PF05043"/>
    </source>
</evidence>
<dbReference type="Proteomes" id="UP000461595">
    <property type="component" value="Unassembled WGS sequence"/>
</dbReference>
<dbReference type="InterPro" id="IPR007737">
    <property type="entry name" value="Mga_HTH"/>
</dbReference>
<name>A0A7X3G8G3_9STRE</name>
<dbReference type="AlphaFoldDB" id="A0A7X3G8G3"/>
<reference evidence="4 5" key="1">
    <citation type="submission" date="2019-12" db="EMBL/GenBank/DDBJ databases">
        <title>Microbes associate with the intestines of laboratory mice.</title>
        <authorList>
            <person name="Navarre W."/>
            <person name="Wong E."/>
        </authorList>
    </citation>
    <scope>NUCLEOTIDE SEQUENCE [LARGE SCALE GENOMIC DNA]</scope>
    <source>
        <strain evidence="4 5">NM51_B2-22</strain>
    </source>
</reference>
<evidence type="ECO:0000313" key="4">
    <source>
        <dbReference type="EMBL" id="MVX59054.1"/>
    </source>
</evidence>
<dbReference type="OrthoDB" id="2192016at2"/>
<keyword evidence="2" id="KW-0804">Transcription</keyword>
<protein>
    <recommendedName>
        <fullName evidence="3">Mga helix-turn-helix domain-containing protein</fullName>
    </recommendedName>
</protein>
<evidence type="ECO:0000313" key="5">
    <source>
        <dbReference type="Proteomes" id="UP000461595"/>
    </source>
</evidence>
<keyword evidence="1" id="KW-0805">Transcription regulation</keyword>
<comment type="caution">
    <text evidence="4">The sequence shown here is derived from an EMBL/GenBank/DDBJ whole genome shotgun (WGS) entry which is preliminary data.</text>
</comment>
<dbReference type="InterPro" id="IPR050661">
    <property type="entry name" value="BglG_antiterminators"/>
</dbReference>
<proteinExistence type="predicted"/>